<name>A0A9Q4C5E3_9EURY</name>
<evidence type="ECO:0000313" key="2">
    <source>
        <dbReference type="EMBL" id="MCX2819583.1"/>
    </source>
</evidence>
<sequence length="178" mass="19627">MKRWVMVSAYVLGVLIVAEVAVLGYVFVNAPPEDPDNRYQRITVTDIEKGQTQDGVVTAEIRAEPYLYCPETESLTFHIGASFYNDTERLSDAPLDPGGTRPVEVPTFGKNVTIPARNESLSPDTVDTIRVLAVNQRDQGYAPCDEIAFPDELPPRGYWWNSTDVSGNGSRGDNATET</sequence>
<comment type="caution">
    <text evidence="2">The sequence shown here is derived from an EMBL/GenBank/DDBJ whole genome shotgun (WGS) entry which is preliminary data.</text>
</comment>
<gene>
    <name evidence="2" type="ORF">EGH25_09505</name>
</gene>
<dbReference type="EMBL" id="RKLV01000009">
    <property type="protein sequence ID" value="MCX2819583.1"/>
    <property type="molecule type" value="Genomic_DNA"/>
</dbReference>
<feature type="transmembrane region" description="Helical" evidence="1">
    <location>
        <begin position="7"/>
        <end position="28"/>
    </location>
</feature>
<keyword evidence="1" id="KW-1133">Transmembrane helix</keyword>
<keyword evidence="1" id="KW-0472">Membrane</keyword>
<dbReference type="Proteomes" id="UP001149411">
    <property type="component" value="Unassembled WGS sequence"/>
</dbReference>
<organism evidence="2 3">
    <name type="scientific">Halorutilus salinus</name>
    <dbReference type="NCBI Taxonomy" id="2487751"/>
    <lineage>
        <taxon>Archaea</taxon>
        <taxon>Methanobacteriati</taxon>
        <taxon>Methanobacteriota</taxon>
        <taxon>Stenosarchaea group</taxon>
        <taxon>Halobacteria</taxon>
        <taxon>Halorutilales</taxon>
        <taxon>Halorutilaceae</taxon>
        <taxon>Halorutilus</taxon>
    </lineage>
</organism>
<reference evidence="2" key="1">
    <citation type="submission" date="2022-09" db="EMBL/GenBank/DDBJ databases">
        <title>Haloadaptaus new haloarchaeum isolated from saline soil.</title>
        <authorList>
            <person name="Duran-Viseras A."/>
            <person name="Sanchez-Porro C."/>
            <person name="Ventosa A."/>
        </authorList>
    </citation>
    <scope>NUCLEOTIDE SEQUENCE</scope>
    <source>
        <strain evidence="2">F3-133</strain>
    </source>
</reference>
<keyword evidence="3" id="KW-1185">Reference proteome</keyword>
<keyword evidence="1" id="KW-0812">Transmembrane</keyword>
<dbReference type="AlphaFoldDB" id="A0A9Q4C5E3"/>
<evidence type="ECO:0000256" key="1">
    <source>
        <dbReference type="SAM" id="Phobius"/>
    </source>
</evidence>
<dbReference type="RefSeq" id="WP_266087970.1">
    <property type="nucleotide sequence ID" value="NZ_RKLV01000009.1"/>
</dbReference>
<accession>A0A9Q4C5E3</accession>
<protein>
    <submittedName>
        <fullName evidence="2">Uncharacterized protein</fullName>
    </submittedName>
</protein>
<evidence type="ECO:0000313" key="3">
    <source>
        <dbReference type="Proteomes" id="UP001149411"/>
    </source>
</evidence>
<proteinExistence type="predicted"/>